<keyword evidence="5 9" id="KW-0808">Transferase</keyword>
<evidence type="ECO:0000256" key="1">
    <source>
        <dbReference type="ARBA" id="ARBA00003979"/>
    </source>
</evidence>
<dbReference type="GO" id="GO:0005634">
    <property type="term" value="C:nucleus"/>
    <property type="evidence" value="ECO:0007669"/>
    <property type="project" value="TreeGrafter"/>
</dbReference>
<comment type="similarity">
    <text evidence="2">Belongs to the IPK1 type 1 family.</text>
</comment>
<comment type="domain">
    <text evidence="9">The EXKPK motif is conserved in inositol-pentakisphosphate 2-kinases of both family 1 and 2.</text>
</comment>
<dbReference type="PANTHER" id="PTHR14456">
    <property type="entry name" value="INOSITOL POLYPHOSPHATE KINASE 1"/>
    <property type="match status" value="1"/>
</dbReference>
<comment type="caution">
    <text evidence="11">The sequence shown here is derived from an EMBL/GenBank/DDBJ whole genome shotgun (WGS) entry which is preliminary data.</text>
</comment>
<keyword evidence="6 9" id="KW-0547">Nucleotide-binding</keyword>
<dbReference type="GO" id="GO:0032958">
    <property type="term" value="P:inositol phosphate biosynthetic process"/>
    <property type="evidence" value="ECO:0007669"/>
    <property type="project" value="TreeGrafter"/>
</dbReference>
<dbReference type="AlphaFoldDB" id="A0A0B4GU04"/>
<comment type="function">
    <text evidence="9">Phosphorylates Ins(1,3,4,5,6)P5 at position 2 to form Ins(1,2,3,4,5,6)P6 (InsP6 or phytate).</text>
</comment>
<evidence type="ECO:0000256" key="9">
    <source>
        <dbReference type="RuleBase" id="RU364126"/>
    </source>
</evidence>
<accession>A0A0B4GU04</accession>
<keyword evidence="7 9" id="KW-0418">Kinase</keyword>
<dbReference type="OrthoDB" id="272370at2759"/>
<evidence type="ECO:0000256" key="6">
    <source>
        <dbReference type="ARBA" id="ARBA00022741"/>
    </source>
</evidence>
<evidence type="ECO:0000313" key="11">
    <source>
        <dbReference type="EMBL" id="KID91000.1"/>
    </source>
</evidence>
<organism evidence="11 12">
    <name type="scientific">Metarhizium guizhouense (strain ARSEF 977)</name>
    <dbReference type="NCBI Taxonomy" id="1276136"/>
    <lineage>
        <taxon>Eukaryota</taxon>
        <taxon>Fungi</taxon>
        <taxon>Dikarya</taxon>
        <taxon>Ascomycota</taxon>
        <taxon>Pezizomycotina</taxon>
        <taxon>Sordariomycetes</taxon>
        <taxon>Hypocreomycetidae</taxon>
        <taxon>Hypocreales</taxon>
        <taxon>Clavicipitaceae</taxon>
        <taxon>Metarhizium</taxon>
    </lineage>
</organism>
<keyword evidence="12" id="KW-1185">Reference proteome</keyword>
<dbReference type="EMBL" id="AZNH01000004">
    <property type="protein sequence ID" value="KID91000.1"/>
    <property type="molecule type" value="Genomic_DNA"/>
</dbReference>
<feature type="compositionally biased region" description="Polar residues" evidence="10">
    <location>
        <begin position="11"/>
        <end position="20"/>
    </location>
</feature>
<protein>
    <recommendedName>
        <fullName evidence="4 9">Inositol-pentakisphosphate 2-kinase</fullName>
        <ecNumber evidence="3 9">2.7.1.158</ecNumber>
    </recommendedName>
</protein>
<feature type="compositionally biased region" description="Polar residues" evidence="10">
    <location>
        <begin position="32"/>
        <end position="41"/>
    </location>
</feature>
<evidence type="ECO:0000313" key="12">
    <source>
        <dbReference type="Proteomes" id="UP000031192"/>
    </source>
</evidence>
<evidence type="ECO:0000256" key="2">
    <source>
        <dbReference type="ARBA" id="ARBA00008305"/>
    </source>
</evidence>
<dbReference type="PANTHER" id="PTHR14456:SF2">
    <property type="entry name" value="INOSITOL-PENTAKISPHOSPHATE 2-KINASE"/>
    <property type="match status" value="1"/>
</dbReference>
<name>A0A0B4GU04_METGA</name>
<dbReference type="GO" id="GO:0005524">
    <property type="term" value="F:ATP binding"/>
    <property type="evidence" value="ECO:0007669"/>
    <property type="project" value="UniProtKB-KW"/>
</dbReference>
<evidence type="ECO:0000256" key="10">
    <source>
        <dbReference type="SAM" id="MobiDB-lite"/>
    </source>
</evidence>
<dbReference type="Pfam" id="PF06090">
    <property type="entry name" value="Ins_P5_2-kin"/>
    <property type="match status" value="2"/>
</dbReference>
<dbReference type="HOGENOM" id="CLU_031304_1_0_1"/>
<sequence length="494" mass="55572">MALHLVPPQPSSEESASNQGDAAEPCFDDNSSDLAQTPVSNHGSVVDAIEDHESGRDHDGGWLTPQDMAILKVLGSEPCPMNCLGQHHHQCLKRLPSGTKPVKLVGEGSANAVFEIKVPPRDRAGRDFKGYLLRVAKVPSLGAAPTYNYVYQQQFLQTTIKPILGDHVVNQELVVLHKTGIIQELNNLLRTIDHTRKDKFKGTYVGETDLGFLVEDMRPQDPETCTLVEFKPKWLSQSPSAPKNAIRCRQCAMELRNLVKDLSRNKARPEQKPCPLALISSDSPWPVRSPFRMAPHLENQGSKEFYLEALGAIPTHPAIRDLKAQQDIHDTVGPLYAASSDPFFPLAMTLRDCTCFAQIHKCTPSVRIRFGDFDWKDPQVKFERWRGVEEELIEKGFYTAEWILCDGTFYRPPTLCLLEHMPTVSKKDMAIIEIRDSKEDRSTDPQQHAFPLQAPPGTKIHRYQTNMAVLKRLLEPYKKEAPDFTRPARKKSAS</sequence>
<evidence type="ECO:0000256" key="4">
    <source>
        <dbReference type="ARBA" id="ARBA00014846"/>
    </source>
</evidence>
<evidence type="ECO:0000256" key="8">
    <source>
        <dbReference type="ARBA" id="ARBA00022840"/>
    </source>
</evidence>
<gene>
    <name evidence="11" type="ORF">MGU_01954</name>
</gene>
<evidence type="ECO:0000256" key="5">
    <source>
        <dbReference type="ARBA" id="ARBA00022679"/>
    </source>
</evidence>
<dbReference type="InterPro" id="IPR009286">
    <property type="entry name" value="Ins_P5_2-kin"/>
</dbReference>
<comment type="catalytic activity">
    <reaction evidence="9">
        <text>1D-myo-inositol 1,3,4,5,6-pentakisphosphate + ATP = 1D-myo-inositol hexakisphosphate + ADP + H(+)</text>
        <dbReference type="Rhea" id="RHEA:20313"/>
        <dbReference type="ChEBI" id="CHEBI:15378"/>
        <dbReference type="ChEBI" id="CHEBI:30616"/>
        <dbReference type="ChEBI" id="CHEBI:57733"/>
        <dbReference type="ChEBI" id="CHEBI:58130"/>
        <dbReference type="ChEBI" id="CHEBI:456216"/>
        <dbReference type="EC" id="2.7.1.158"/>
    </reaction>
</comment>
<feature type="region of interest" description="Disordered" evidence="10">
    <location>
        <begin position="1"/>
        <end position="41"/>
    </location>
</feature>
<dbReference type="Proteomes" id="UP000031192">
    <property type="component" value="Unassembled WGS sequence"/>
</dbReference>
<keyword evidence="8 9" id="KW-0067">ATP-binding</keyword>
<evidence type="ECO:0000256" key="3">
    <source>
        <dbReference type="ARBA" id="ARBA00012023"/>
    </source>
</evidence>
<comment type="function">
    <text evidence="1">Has kinase activity and phosphorylates inositol-1,3,4,5,6-pentakisphosphate (Ins(1,3,4,5,6)P5) to produce 1,2,3,4,5,6-hexakisphosphate (InsP6), also known as phytate.</text>
</comment>
<dbReference type="EC" id="2.7.1.158" evidence="3 9"/>
<proteinExistence type="inferred from homology"/>
<reference evidence="11 12" key="1">
    <citation type="journal article" date="2014" name="Proc. Natl. Acad. Sci. U.S.A.">
        <title>Trajectory and genomic determinants of fungal-pathogen speciation and host adaptation.</title>
        <authorList>
            <person name="Hu X."/>
            <person name="Xiao G."/>
            <person name="Zheng P."/>
            <person name="Shang Y."/>
            <person name="Su Y."/>
            <person name="Zhang X."/>
            <person name="Liu X."/>
            <person name="Zhan S."/>
            <person name="St Leger R.J."/>
            <person name="Wang C."/>
        </authorList>
    </citation>
    <scope>NUCLEOTIDE SEQUENCE [LARGE SCALE GENOMIC DNA]</scope>
    <source>
        <strain evidence="11 12">ARSEF 977</strain>
    </source>
</reference>
<dbReference type="GO" id="GO:0035299">
    <property type="term" value="F:inositol-1,3,4,5,6-pentakisphosphate 2-kinase activity"/>
    <property type="evidence" value="ECO:0007669"/>
    <property type="project" value="UniProtKB-EC"/>
</dbReference>
<evidence type="ECO:0000256" key="7">
    <source>
        <dbReference type="ARBA" id="ARBA00022777"/>
    </source>
</evidence>
<feature type="region of interest" description="Disordered" evidence="10">
    <location>
        <begin position="438"/>
        <end position="458"/>
    </location>
</feature>